<sequence>MIEKYLYWLNSKDPNSDKETVFREMYSRIGYIFHIIQMIEYNITNILALEEFEKEPEDVLSKDDIERIRKNIDVKFNELSKLTFGTLKNKIEKSKYLANVDIVQLKKIVDYRNYLAHRCFKENLLNSELNTIEDVDKFVDELSEFEATVIDFNEWLLEVFNKNKIKRVWIIKQRNDSLYHKE</sequence>
<reference evidence="1" key="2">
    <citation type="journal article" date="2021" name="PeerJ">
        <title>Extensive microbial diversity within the chicken gut microbiome revealed by metagenomics and culture.</title>
        <authorList>
            <person name="Gilroy R."/>
            <person name="Ravi A."/>
            <person name="Getino M."/>
            <person name="Pursley I."/>
            <person name="Horton D.L."/>
            <person name="Alikhan N.F."/>
            <person name="Baker D."/>
            <person name="Gharbi K."/>
            <person name="Hall N."/>
            <person name="Watson M."/>
            <person name="Adriaenssens E.M."/>
            <person name="Foster-Nyarko E."/>
            <person name="Jarju S."/>
            <person name="Secka A."/>
            <person name="Antonio M."/>
            <person name="Oren A."/>
            <person name="Chaudhuri R.R."/>
            <person name="La Ragione R."/>
            <person name="Hildebrand F."/>
            <person name="Pallen M.J."/>
        </authorList>
    </citation>
    <scope>NUCLEOTIDE SEQUENCE</scope>
    <source>
        <strain evidence="1">CHK121-14286</strain>
    </source>
</reference>
<organism evidence="1 2">
    <name type="scientific">Candidatus Fimimonas gallinarum</name>
    <dbReference type="NCBI Taxonomy" id="2840821"/>
    <lineage>
        <taxon>Bacteria</taxon>
        <taxon>Pseudomonadati</taxon>
        <taxon>Myxococcota</taxon>
        <taxon>Myxococcia</taxon>
        <taxon>Myxococcales</taxon>
        <taxon>Cystobacterineae</taxon>
        <taxon>Myxococcaceae</taxon>
        <taxon>Myxococcaceae incertae sedis</taxon>
        <taxon>Candidatus Fimimonas</taxon>
    </lineage>
</organism>
<evidence type="ECO:0008006" key="3">
    <source>
        <dbReference type="Google" id="ProtNLM"/>
    </source>
</evidence>
<evidence type="ECO:0000313" key="2">
    <source>
        <dbReference type="Proteomes" id="UP000824200"/>
    </source>
</evidence>
<evidence type="ECO:0000313" key="1">
    <source>
        <dbReference type="EMBL" id="HIR65967.1"/>
    </source>
</evidence>
<dbReference type="EMBL" id="DVHL01000029">
    <property type="protein sequence ID" value="HIR65967.1"/>
    <property type="molecule type" value="Genomic_DNA"/>
</dbReference>
<name>A0A9D1E3T5_9BACT</name>
<protein>
    <recommendedName>
        <fullName evidence="3">RiboL-PSP-HEPN domain-containing protein</fullName>
    </recommendedName>
</protein>
<comment type="caution">
    <text evidence="1">The sequence shown here is derived from an EMBL/GenBank/DDBJ whole genome shotgun (WGS) entry which is preliminary data.</text>
</comment>
<dbReference type="AlphaFoldDB" id="A0A9D1E3T5"/>
<reference evidence="1" key="1">
    <citation type="submission" date="2020-10" db="EMBL/GenBank/DDBJ databases">
        <authorList>
            <person name="Gilroy R."/>
        </authorList>
    </citation>
    <scope>NUCLEOTIDE SEQUENCE</scope>
    <source>
        <strain evidence="1">CHK121-14286</strain>
    </source>
</reference>
<proteinExistence type="predicted"/>
<dbReference type="Proteomes" id="UP000824200">
    <property type="component" value="Unassembled WGS sequence"/>
</dbReference>
<gene>
    <name evidence="1" type="ORF">IAC95_03720</name>
</gene>
<accession>A0A9D1E3T5</accession>